<sequence length="72" mass="7839">MNGAGVDVMIAGRDVICCPNVVMINGKLVIDVDVDINDVDCVFKDCWKDDVTDGGWFDDIILCKGGDIFVEN</sequence>
<reference evidence="1" key="1">
    <citation type="journal article" date="2019" name="bioRxiv">
        <title>The Genome of the Zebra Mussel, Dreissena polymorpha: A Resource for Invasive Species Research.</title>
        <authorList>
            <person name="McCartney M.A."/>
            <person name="Auch B."/>
            <person name="Kono T."/>
            <person name="Mallez S."/>
            <person name="Zhang Y."/>
            <person name="Obille A."/>
            <person name="Becker A."/>
            <person name="Abrahante J.E."/>
            <person name="Garbe J."/>
            <person name="Badalamenti J.P."/>
            <person name="Herman A."/>
            <person name="Mangelson H."/>
            <person name="Liachko I."/>
            <person name="Sullivan S."/>
            <person name="Sone E.D."/>
            <person name="Koren S."/>
            <person name="Silverstein K.A.T."/>
            <person name="Beckman K.B."/>
            <person name="Gohl D.M."/>
        </authorList>
    </citation>
    <scope>NUCLEOTIDE SEQUENCE</scope>
    <source>
        <strain evidence="1">Duluth1</strain>
        <tissue evidence="1">Whole animal</tissue>
    </source>
</reference>
<protein>
    <submittedName>
        <fullName evidence="1">Uncharacterized protein</fullName>
    </submittedName>
</protein>
<dbReference type="AlphaFoldDB" id="A0A9D4LL85"/>
<dbReference type="Proteomes" id="UP000828390">
    <property type="component" value="Unassembled WGS sequence"/>
</dbReference>
<organism evidence="1 2">
    <name type="scientific">Dreissena polymorpha</name>
    <name type="common">Zebra mussel</name>
    <name type="synonym">Mytilus polymorpha</name>
    <dbReference type="NCBI Taxonomy" id="45954"/>
    <lineage>
        <taxon>Eukaryota</taxon>
        <taxon>Metazoa</taxon>
        <taxon>Spiralia</taxon>
        <taxon>Lophotrochozoa</taxon>
        <taxon>Mollusca</taxon>
        <taxon>Bivalvia</taxon>
        <taxon>Autobranchia</taxon>
        <taxon>Heteroconchia</taxon>
        <taxon>Euheterodonta</taxon>
        <taxon>Imparidentia</taxon>
        <taxon>Neoheterodontei</taxon>
        <taxon>Myida</taxon>
        <taxon>Dreissenoidea</taxon>
        <taxon>Dreissenidae</taxon>
        <taxon>Dreissena</taxon>
    </lineage>
</organism>
<proteinExistence type="predicted"/>
<reference evidence="1" key="2">
    <citation type="submission" date="2020-11" db="EMBL/GenBank/DDBJ databases">
        <authorList>
            <person name="McCartney M.A."/>
            <person name="Auch B."/>
            <person name="Kono T."/>
            <person name="Mallez S."/>
            <person name="Becker A."/>
            <person name="Gohl D.M."/>
            <person name="Silverstein K.A.T."/>
            <person name="Koren S."/>
            <person name="Bechman K.B."/>
            <person name="Herman A."/>
            <person name="Abrahante J.E."/>
            <person name="Garbe J."/>
        </authorList>
    </citation>
    <scope>NUCLEOTIDE SEQUENCE</scope>
    <source>
        <strain evidence="1">Duluth1</strain>
        <tissue evidence="1">Whole animal</tissue>
    </source>
</reference>
<comment type="caution">
    <text evidence="1">The sequence shown here is derived from an EMBL/GenBank/DDBJ whole genome shotgun (WGS) entry which is preliminary data.</text>
</comment>
<keyword evidence="2" id="KW-1185">Reference proteome</keyword>
<name>A0A9D4LL85_DREPO</name>
<evidence type="ECO:0000313" key="1">
    <source>
        <dbReference type="EMBL" id="KAH3860001.1"/>
    </source>
</evidence>
<dbReference type="EMBL" id="JAIWYP010000002">
    <property type="protein sequence ID" value="KAH3860001.1"/>
    <property type="molecule type" value="Genomic_DNA"/>
</dbReference>
<gene>
    <name evidence="1" type="ORF">DPMN_022893</name>
</gene>
<accession>A0A9D4LL85</accession>
<evidence type="ECO:0000313" key="2">
    <source>
        <dbReference type="Proteomes" id="UP000828390"/>
    </source>
</evidence>